<dbReference type="GO" id="GO:0005886">
    <property type="term" value="C:plasma membrane"/>
    <property type="evidence" value="ECO:0007669"/>
    <property type="project" value="TreeGrafter"/>
</dbReference>
<dbReference type="EMBL" id="QRMZ01000007">
    <property type="protein sequence ID" value="RHK06870.1"/>
    <property type="molecule type" value="Genomic_DNA"/>
</dbReference>
<dbReference type="Proteomes" id="UP000286288">
    <property type="component" value="Unassembled WGS sequence"/>
</dbReference>
<feature type="transmembrane region" description="Helical" evidence="8">
    <location>
        <begin position="94"/>
        <end position="112"/>
    </location>
</feature>
<dbReference type="PANTHER" id="PTHR43829">
    <property type="entry name" value="AQUAPORIN OR AQUAGLYCEROPORIN RELATED"/>
    <property type="match status" value="1"/>
</dbReference>
<feature type="transmembrane region" description="Helical" evidence="8">
    <location>
        <begin position="168"/>
        <end position="189"/>
    </location>
</feature>
<evidence type="ECO:0000256" key="7">
    <source>
        <dbReference type="RuleBase" id="RU000477"/>
    </source>
</evidence>
<feature type="transmembrane region" description="Helical" evidence="8">
    <location>
        <begin position="40"/>
        <end position="61"/>
    </location>
</feature>
<accession>A0A415EU84</accession>
<reference evidence="9 10" key="1">
    <citation type="submission" date="2018-08" db="EMBL/GenBank/DDBJ databases">
        <title>A genome reference for cultivated species of the human gut microbiota.</title>
        <authorList>
            <person name="Zou Y."/>
            <person name="Xue W."/>
            <person name="Luo G."/>
        </authorList>
    </citation>
    <scope>NUCLEOTIDE SEQUENCE [LARGE SCALE GENOMIC DNA]</scope>
    <source>
        <strain evidence="9 10">AF48-16</strain>
    </source>
</reference>
<feature type="transmembrane region" description="Helical" evidence="8">
    <location>
        <begin position="136"/>
        <end position="156"/>
    </location>
</feature>
<dbReference type="RefSeq" id="WP_151195560.1">
    <property type="nucleotide sequence ID" value="NZ_JAQDYC010000004.1"/>
</dbReference>
<evidence type="ECO:0000256" key="4">
    <source>
        <dbReference type="ARBA" id="ARBA00022692"/>
    </source>
</evidence>
<name>A0A415EU84_ENTCA</name>
<feature type="transmembrane region" description="Helical" evidence="8">
    <location>
        <begin position="217"/>
        <end position="238"/>
    </location>
</feature>
<evidence type="ECO:0000256" key="6">
    <source>
        <dbReference type="ARBA" id="ARBA00023136"/>
    </source>
</evidence>
<evidence type="ECO:0000256" key="3">
    <source>
        <dbReference type="ARBA" id="ARBA00022448"/>
    </source>
</evidence>
<evidence type="ECO:0000313" key="9">
    <source>
        <dbReference type="EMBL" id="RHK06870.1"/>
    </source>
</evidence>
<keyword evidence="3 7" id="KW-0813">Transport</keyword>
<proteinExistence type="inferred from homology"/>
<evidence type="ECO:0000256" key="1">
    <source>
        <dbReference type="ARBA" id="ARBA00004141"/>
    </source>
</evidence>
<dbReference type="SUPFAM" id="SSF81338">
    <property type="entry name" value="Aquaporin-like"/>
    <property type="match status" value="1"/>
</dbReference>
<dbReference type="InterPro" id="IPR050363">
    <property type="entry name" value="MIP/Aquaporin"/>
</dbReference>
<dbReference type="AlphaFoldDB" id="A0A415EU84"/>
<dbReference type="Gene3D" id="1.20.1080.10">
    <property type="entry name" value="Glycerol uptake facilitator protein"/>
    <property type="match status" value="1"/>
</dbReference>
<feature type="transmembrane region" description="Helical" evidence="8">
    <location>
        <begin position="6"/>
        <end position="28"/>
    </location>
</feature>
<comment type="subcellular location">
    <subcellularLocation>
        <location evidence="1">Membrane</location>
        <topology evidence="1">Multi-pass membrane protein</topology>
    </subcellularLocation>
</comment>
<comment type="caution">
    <text evidence="9">The sequence shown here is derived from an EMBL/GenBank/DDBJ whole genome shotgun (WGS) entry which is preliminary data.</text>
</comment>
<dbReference type="InterPro" id="IPR023271">
    <property type="entry name" value="Aquaporin-like"/>
</dbReference>
<dbReference type="PRINTS" id="PR00783">
    <property type="entry name" value="MINTRINSICP"/>
</dbReference>
<sequence length="239" mass="25102">MDNTVLGEFIGTMVLTLFGCGVGCSINLKKTLANAVGANWVLVAFGWGVAVMLGIYTSGFFGSPGHLNPAVSLAFAIGGLFEWSLVVPYVLAQFAGAFLGALIAAIAFSAHFKETGPEEGNSVGIFATGPAIDAPIANLISEIIATFAFIFSLLLLPAADFSAGFQPLIVLFLLVGISFSFGSTTGYAINPARDLGPRLMYTLIPLPNKNTDYNWKYAWIPLTGPIIGATIAVLLVNLF</sequence>
<evidence type="ECO:0000256" key="5">
    <source>
        <dbReference type="ARBA" id="ARBA00022989"/>
    </source>
</evidence>
<keyword evidence="6 8" id="KW-0472">Membrane</keyword>
<dbReference type="PANTHER" id="PTHR43829:SF9">
    <property type="entry name" value="AQUAPORIN-9"/>
    <property type="match status" value="1"/>
</dbReference>
<evidence type="ECO:0000256" key="8">
    <source>
        <dbReference type="SAM" id="Phobius"/>
    </source>
</evidence>
<evidence type="ECO:0000256" key="2">
    <source>
        <dbReference type="ARBA" id="ARBA00006175"/>
    </source>
</evidence>
<evidence type="ECO:0000313" key="10">
    <source>
        <dbReference type="Proteomes" id="UP000286288"/>
    </source>
</evidence>
<keyword evidence="4 7" id="KW-0812">Transmembrane</keyword>
<comment type="similarity">
    <text evidence="2 7">Belongs to the MIP/aquaporin (TC 1.A.8) family.</text>
</comment>
<organism evidence="9 10">
    <name type="scientific">Enterococcus casseliflavus</name>
    <name type="common">Enterococcus flavescens</name>
    <dbReference type="NCBI Taxonomy" id="37734"/>
    <lineage>
        <taxon>Bacteria</taxon>
        <taxon>Bacillati</taxon>
        <taxon>Bacillota</taxon>
        <taxon>Bacilli</taxon>
        <taxon>Lactobacillales</taxon>
        <taxon>Enterococcaceae</taxon>
        <taxon>Enterococcus</taxon>
    </lineage>
</organism>
<feature type="transmembrane region" description="Helical" evidence="8">
    <location>
        <begin position="67"/>
        <end position="87"/>
    </location>
</feature>
<protein>
    <submittedName>
        <fullName evidence="9">Aquaporin family protein</fullName>
    </submittedName>
</protein>
<dbReference type="GO" id="GO:0015254">
    <property type="term" value="F:glycerol channel activity"/>
    <property type="evidence" value="ECO:0007669"/>
    <property type="project" value="TreeGrafter"/>
</dbReference>
<dbReference type="Pfam" id="PF00230">
    <property type="entry name" value="MIP"/>
    <property type="match status" value="1"/>
</dbReference>
<gene>
    <name evidence="9" type="ORF">DW084_06780</name>
</gene>
<dbReference type="InterPro" id="IPR022357">
    <property type="entry name" value="MIP_CS"/>
</dbReference>
<keyword evidence="5 8" id="KW-1133">Transmembrane helix</keyword>
<dbReference type="PROSITE" id="PS00221">
    <property type="entry name" value="MIP"/>
    <property type="match status" value="1"/>
</dbReference>
<dbReference type="InterPro" id="IPR000425">
    <property type="entry name" value="MIP"/>
</dbReference>